<dbReference type="AlphaFoldDB" id="A0AAD9QRS5"/>
<organism evidence="2 3">
    <name type="scientific">Acropora cervicornis</name>
    <name type="common">Staghorn coral</name>
    <dbReference type="NCBI Taxonomy" id="6130"/>
    <lineage>
        <taxon>Eukaryota</taxon>
        <taxon>Metazoa</taxon>
        <taxon>Cnidaria</taxon>
        <taxon>Anthozoa</taxon>
        <taxon>Hexacorallia</taxon>
        <taxon>Scleractinia</taxon>
        <taxon>Astrocoeniina</taxon>
        <taxon>Acroporidae</taxon>
        <taxon>Acropora</taxon>
    </lineage>
</organism>
<evidence type="ECO:0000313" key="3">
    <source>
        <dbReference type="Proteomes" id="UP001249851"/>
    </source>
</evidence>
<feature type="domain" description="Reverse transcriptase" evidence="1">
    <location>
        <begin position="150"/>
        <end position="283"/>
    </location>
</feature>
<comment type="caution">
    <text evidence="2">The sequence shown here is derived from an EMBL/GenBank/DDBJ whole genome shotgun (WGS) entry which is preliminary data.</text>
</comment>
<dbReference type="PANTHER" id="PTHR36688:SF1">
    <property type="entry name" value="ENDONUCLEASE_EXONUCLEASE_PHOSPHATASE DOMAIN-CONTAINING PROTEIN"/>
    <property type="match status" value="1"/>
</dbReference>
<keyword evidence="2" id="KW-0695">RNA-directed DNA polymerase</keyword>
<dbReference type="InterPro" id="IPR000477">
    <property type="entry name" value="RT_dom"/>
</dbReference>
<keyword evidence="2" id="KW-0808">Transferase</keyword>
<dbReference type="EMBL" id="JARQWQ010000017">
    <property type="protein sequence ID" value="KAK2566278.1"/>
    <property type="molecule type" value="Genomic_DNA"/>
</dbReference>
<keyword evidence="3" id="KW-1185">Reference proteome</keyword>
<gene>
    <name evidence="2" type="ORF">P5673_009759</name>
</gene>
<accession>A0AAD9QRS5</accession>
<dbReference type="InterPro" id="IPR052560">
    <property type="entry name" value="RdDP_mobile_element"/>
</dbReference>
<dbReference type="GO" id="GO:0003964">
    <property type="term" value="F:RNA-directed DNA polymerase activity"/>
    <property type="evidence" value="ECO:0007669"/>
    <property type="project" value="UniProtKB-KW"/>
</dbReference>
<protein>
    <submittedName>
        <fullName evidence="2">RNA-directed DNA polymerase from mobile element jockey</fullName>
    </submittedName>
</protein>
<dbReference type="Proteomes" id="UP001249851">
    <property type="component" value="Unassembled WGS sequence"/>
</dbReference>
<reference evidence="2" key="1">
    <citation type="journal article" date="2023" name="G3 (Bethesda)">
        <title>Whole genome assembly and annotation of the endangered Caribbean coral Acropora cervicornis.</title>
        <authorList>
            <person name="Selwyn J.D."/>
            <person name="Vollmer S.V."/>
        </authorList>
    </citation>
    <scope>NUCLEOTIDE SEQUENCE</scope>
    <source>
        <strain evidence="2">K2</strain>
    </source>
</reference>
<dbReference type="PANTHER" id="PTHR36688">
    <property type="entry name" value="ENDO/EXONUCLEASE/PHOSPHATASE DOMAIN-CONTAINING PROTEIN"/>
    <property type="match status" value="1"/>
</dbReference>
<evidence type="ECO:0000259" key="1">
    <source>
        <dbReference type="Pfam" id="PF00078"/>
    </source>
</evidence>
<sequence>MLPRTPKSPRVLKCSIGKVVGTDCGLSARFPVMKEMIPIPSCSRDVTMHLKSVKVSSSSVVSEGELILLRAGIFDDDGKGMTVCPKHRECLAVYWRPSRICKYPFHRHGASRNKAKCDRGVLKKLSIELSSKVLLYPELSEIIDRIVAILEFNKTDTVINGVPSENTKVVHGIPHGSVLGPILFALYTSDLPKAVNSVTMFLYADDTTMYCVGKSVDQVTATLNKALEELALWCKHNSLVPHPKKCEGMILKRNHFTRPLGSLKINQHLIKWCSCSKLLGVTIDNKLTRTKHISELKRGFVNNCNLI</sequence>
<name>A0AAD9QRS5_ACRCE</name>
<dbReference type="Pfam" id="PF00078">
    <property type="entry name" value="RVT_1"/>
    <property type="match status" value="1"/>
</dbReference>
<reference evidence="2" key="2">
    <citation type="journal article" date="2023" name="Science">
        <title>Genomic signatures of disease resistance in endangered staghorn corals.</title>
        <authorList>
            <person name="Vollmer S.V."/>
            <person name="Selwyn J.D."/>
            <person name="Despard B.A."/>
            <person name="Roesel C.L."/>
        </authorList>
    </citation>
    <scope>NUCLEOTIDE SEQUENCE</scope>
    <source>
        <strain evidence="2">K2</strain>
    </source>
</reference>
<keyword evidence="2" id="KW-0548">Nucleotidyltransferase</keyword>
<proteinExistence type="predicted"/>
<evidence type="ECO:0000313" key="2">
    <source>
        <dbReference type="EMBL" id="KAK2566278.1"/>
    </source>
</evidence>